<comment type="subcellular location">
    <subcellularLocation>
        <location evidence="1">Membrane</location>
        <topology evidence="1">Multi-pass membrane protein</topology>
    </subcellularLocation>
</comment>
<feature type="transmembrane region" description="Helical" evidence="6">
    <location>
        <begin position="207"/>
        <end position="226"/>
    </location>
</feature>
<feature type="transmembrane region" description="Helical" evidence="6">
    <location>
        <begin position="177"/>
        <end position="195"/>
    </location>
</feature>
<sequence length="278" mass="29167">MFALSLSIAACFGWGVADFIGGVKSRHLPTLTVLTISNIFGVAMIFALVCLRGRPLPADPVLWWAVGGGAAGIIAMFLLYKALAMGPMSIIAPVSSLGAMLPLAYGLSTGDTLSMLQAVGIPTAIVGTLLAIREKNNGNNERKVTRGAWMALASALAVGCFLIIMDRASAVDPYWSALIMRSSYGVFLTPLVFFLRPPLRVGRLHLPAIILLGIVDALAGFAFALATTVGMLSLVAVVGSLYPAVTILLSSLILRERLQPIQYTGVALALTGVVLISL</sequence>
<evidence type="ECO:0000256" key="5">
    <source>
        <dbReference type="ARBA" id="ARBA00023136"/>
    </source>
</evidence>
<accession>A0A1G5BUQ0</accession>
<feature type="transmembrane region" description="Helical" evidence="6">
    <location>
        <begin position="61"/>
        <end position="80"/>
    </location>
</feature>
<dbReference type="Proteomes" id="UP000198870">
    <property type="component" value="Unassembled WGS sequence"/>
</dbReference>
<evidence type="ECO:0000256" key="2">
    <source>
        <dbReference type="ARBA" id="ARBA00007362"/>
    </source>
</evidence>
<dbReference type="InterPro" id="IPR000620">
    <property type="entry name" value="EamA_dom"/>
</dbReference>
<reference evidence="8 9" key="1">
    <citation type="submission" date="2016-10" db="EMBL/GenBank/DDBJ databases">
        <authorList>
            <person name="de Groot N.N."/>
        </authorList>
    </citation>
    <scope>NUCLEOTIDE SEQUENCE [LARGE SCALE GENOMIC DNA]</scope>
    <source>
        <strain evidence="8 9">AA1</strain>
    </source>
</reference>
<feature type="transmembrane region" description="Helical" evidence="6">
    <location>
        <begin position="113"/>
        <end position="132"/>
    </location>
</feature>
<proteinExistence type="inferred from homology"/>
<dbReference type="PANTHER" id="PTHR32322:SF2">
    <property type="entry name" value="EAMA DOMAIN-CONTAINING PROTEIN"/>
    <property type="match status" value="1"/>
</dbReference>
<evidence type="ECO:0000256" key="1">
    <source>
        <dbReference type="ARBA" id="ARBA00004141"/>
    </source>
</evidence>
<dbReference type="InterPro" id="IPR050638">
    <property type="entry name" value="AA-Vitamin_Transporters"/>
</dbReference>
<comment type="similarity">
    <text evidence="2">Belongs to the EamA transporter family.</text>
</comment>
<evidence type="ECO:0000256" key="6">
    <source>
        <dbReference type="SAM" id="Phobius"/>
    </source>
</evidence>
<dbReference type="AlphaFoldDB" id="A0A1G5BUQ0"/>
<keyword evidence="9" id="KW-1185">Reference proteome</keyword>
<feature type="transmembrane region" description="Helical" evidence="6">
    <location>
        <begin position="144"/>
        <end position="165"/>
    </location>
</feature>
<dbReference type="RefSeq" id="WP_175469485.1">
    <property type="nucleotide sequence ID" value="NZ_FMUX01000002.1"/>
</dbReference>
<keyword evidence="4 6" id="KW-1133">Transmembrane helix</keyword>
<evidence type="ECO:0000256" key="4">
    <source>
        <dbReference type="ARBA" id="ARBA00022989"/>
    </source>
</evidence>
<keyword evidence="5 6" id="KW-0472">Membrane</keyword>
<dbReference type="InterPro" id="IPR037185">
    <property type="entry name" value="EmrE-like"/>
</dbReference>
<organism evidence="8 9">
    <name type="scientific">Desulfoluna spongiiphila</name>
    <dbReference type="NCBI Taxonomy" id="419481"/>
    <lineage>
        <taxon>Bacteria</taxon>
        <taxon>Pseudomonadati</taxon>
        <taxon>Thermodesulfobacteriota</taxon>
        <taxon>Desulfobacteria</taxon>
        <taxon>Desulfobacterales</taxon>
        <taxon>Desulfolunaceae</taxon>
        <taxon>Desulfoluna</taxon>
    </lineage>
</organism>
<dbReference type="GO" id="GO:0016020">
    <property type="term" value="C:membrane"/>
    <property type="evidence" value="ECO:0007669"/>
    <property type="project" value="UniProtKB-SubCell"/>
</dbReference>
<keyword evidence="3 6" id="KW-0812">Transmembrane</keyword>
<feature type="domain" description="EamA" evidence="7">
    <location>
        <begin position="146"/>
        <end position="277"/>
    </location>
</feature>
<feature type="transmembrane region" description="Helical" evidence="6">
    <location>
        <begin position="232"/>
        <end position="254"/>
    </location>
</feature>
<feature type="domain" description="EamA" evidence="7">
    <location>
        <begin position="2"/>
        <end position="132"/>
    </location>
</feature>
<dbReference type="PANTHER" id="PTHR32322">
    <property type="entry name" value="INNER MEMBRANE TRANSPORTER"/>
    <property type="match status" value="1"/>
</dbReference>
<feature type="transmembrane region" description="Helical" evidence="6">
    <location>
        <begin position="27"/>
        <end position="49"/>
    </location>
</feature>
<dbReference type="SUPFAM" id="SSF103481">
    <property type="entry name" value="Multidrug resistance efflux transporter EmrE"/>
    <property type="match status" value="2"/>
</dbReference>
<dbReference type="EMBL" id="FMUX01000002">
    <property type="protein sequence ID" value="SCX93764.1"/>
    <property type="molecule type" value="Genomic_DNA"/>
</dbReference>
<dbReference type="STRING" id="419481.SAMN05216233_102201"/>
<protein>
    <submittedName>
        <fullName evidence="8">Uncharacterized membrane protein</fullName>
    </submittedName>
</protein>
<evidence type="ECO:0000256" key="3">
    <source>
        <dbReference type="ARBA" id="ARBA00022692"/>
    </source>
</evidence>
<evidence type="ECO:0000259" key="7">
    <source>
        <dbReference type="Pfam" id="PF00892"/>
    </source>
</evidence>
<evidence type="ECO:0000313" key="8">
    <source>
        <dbReference type="EMBL" id="SCX93764.1"/>
    </source>
</evidence>
<name>A0A1G5BUQ0_9BACT</name>
<dbReference type="Pfam" id="PF00892">
    <property type="entry name" value="EamA"/>
    <property type="match status" value="2"/>
</dbReference>
<evidence type="ECO:0000313" key="9">
    <source>
        <dbReference type="Proteomes" id="UP000198870"/>
    </source>
</evidence>
<gene>
    <name evidence="8" type="ORF">SAMN05216233_102201</name>
</gene>